<dbReference type="GO" id="GO:0006223">
    <property type="term" value="P:uracil salvage"/>
    <property type="evidence" value="ECO:0007669"/>
    <property type="project" value="InterPro"/>
</dbReference>
<dbReference type="InterPro" id="IPR000836">
    <property type="entry name" value="PRTase_dom"/>
</dbReference>
<evidence type="ECO:0000256" key="10">
    <source>
        <dbReference type="ARBA" id="ARBA00031082"/>
    </source>
</evidence>
<protein>
    <recommendedName>
        <fullName evidence="4">uracil phosphoribosyltransferase</fullName>
        <ecNumber evidence="4">2.4.2.9</ecNumber>
    </recommendedName>
    <alternativeName>
        <fullName evidence="10">UMP pyrophosphorylase</fullName>
    </alternativeName>
</protein>
<dbReference type="AlphaFoldDB" id="A0AAW1PXX5"/>
<evidence type="ECO:0000256" key="3">
    <source>
        <dbReference type="ARBA" id="ARBA00009516"/>
    </source>
</evidence>
<keyword evidence="13" id="KW-1185">Reference proteome</keyword>
<evidence type="ECO:0000259" key="11">
    <source>
        <dbReference type="Pfam" id="PF14681"/>
    </source>
</evidence>
<comment type="caution">
    <text evidence="12">The sequence shown here is derived from an EMBL/GenBank/DDBJ whole genome shotgun (WGS) entry which is preliminary data.</text>
</comment>
<dbReference type="InterPro" id="IPR005765">
    <property type="entry name" value="UPRT"/>
</dbReference>
<comment type="pathway">
    <text evidence="2">Pyrimidine metabolism; UMP biosynthesis via salvage pathway; UMP from uracil: step 1/1.</text>
</comment>
<gene>
    <name evidence="12" type="ORF">WJX72_011584</name>
</gene>
<dbReference type="Pfam" id="PF14681">
    <property type="entry name" value="UPRTase"/>
    <property type="match status" value="1"/>
</dbReference>
<dbReference type="PANTHER" id="PTHR32315">
    <property type="entry name" value="ADENINE PHOSPHORIBOSYLTRANSFERASE"/>
    <property type="match status" value="1"/>
</dbReference>
<comment type="similarity">
    <text evidence="3">Belongs to the UPRTase family.</text>
</comment>
<dbReference type="Gene3D" id="3.40.50.2020">
    <property type="match status" value="1"/>
</dbReference>
<evidence type="ECO:0000256" key="6">
    <source>
        <dbReference type="ARBA" id="ARBA00022676"/>
    </source>
</evidence>
<feature type="domain" description="Phosphoribosyltransferase" evidence="11">
    <location>
        <begin position="5"/>
        <end position="212"/>
    </location>
</feature>
<evidence type="ECO:0000256" key="4">
    <source>
        <dbReference type="ARBA" id="ARBA00011894"/>
    </source>
</evidence>
<organism evidence="12 13">
    <name type="scientific">[Myrmecia] bisecta</name>
    <dbReference type="NCBI Taxonomy" id="41462"/>
    <lineage>
        <taxon>Eukaryota</taxon>
        <taxon>Viridiplantae</taxon>
        <taxon>Chlorophyta</taxon>
        <taxon>core chlorophytes</taxon>
        <taxon>Trebouxiophyceae</taxon>
        <taxon>Trebouxiales</taxon>
        <taxon>Trebouxiaceae</taxon>
        <taxon>Myrmecia</taxon>
    </lineage>
</organism>
<dbReference type="NCBIfam" id="TIGR01091">
    <property type="entry name" value="upp"/>
    <property type="match status" value="1"/>
</dbReference>
<name>A0AAW1PXX5_9CHLO</name>
<evidence type="ECO:0000256" key="1">
    <source>
        <dbReference type="ARBA" id="ARBA00001946"/>
    </source>
</evidence>
<dbReference type="InterPro" id="IPR029057">
    <property type="entry name" value="PRTase-like"/>
</dbReference>
<keyword evidence="8" id="KW-0547">Nucleotide-binding</keyword>
<dbReference type="FunFam" id="3.40.50.2020:FF:000003">
    <property type="entry name" value="Uracil phosphoribosyltransferase"/>
    <property type="match status" value="1"/>
</dbReference>
<dbReference type="SUPFAM" id="SSF53271">
    <property type="entry name" value="PRTase-like"/>
    <property type="match status" value="1"/>
</dbReference>
<evidence type="ECO:0000256" key="7">
    <source>
        <dbReference type="ARBA" id="ARBA00022679"/>
    </source>
</evidence>
<accession>A0AAW1PXX5</accession>
<evidence type="ECO:0000313" key="12">
    <source>
        <dbReference type="EMBL" id="KAK9813260.1"/>
    </source>
</evidence>
<reference evidence="12 13" key="1">
    <citation type="journal article" date="2024" name="Nat. Commun.">
        <title>Phylogenomics reveals the evolutionary origins of lichenization in chlorophyte algae.</title>
        <authorList>
            <person name="Puginier C."/>
            <person name="Libourel C."/>
            <person name="Otte J."/>
            <person name="Skaloud P."/>
            <person name="Haon M."/>
            <person name="Grisel S."/>
            <person name="Petersen M."/>
            <person name="Berrin J.G."/>
            <person name="Delaux P.M."/>
            <person name="Dal Grande F."/>
            <person name="Keller J."/>
        </authorList>
    </citation>
    <scope>NUCLEOTIDE SEQUENCE [LARGE SCALE GENOMIC DNA]</scope>
    <source>
        <strain evidence="12 13">SAG 2043</strain>
    </source>
</reference>
<dbReference type="GO" id="GO:0004845">
    <property type="term" value="F:uracil phosphoribosyltransferase activity"/>
    <property type="evidence" value="ECO:0007669"/>
    <property type="project" value="UniProtKB-EC"/>
</dbReference>
<proteinExistence type="inferred from homology"/>
<dbReference type="Proteomes" id="UP001489004">
    <property type="component" value="Unassembled WGS sequence"/>
</dbReference>
<evidence type="ECO:0000256" key="2">
    <source>
        <dbReference type="ARBA" id="ARBA00005180"/>
    </source>
</evidence>
<dbReference type="CDD" id="cd06223">
    <property type="entry name" value="PRTases_typeI"/>
    <property type="match status" value="1"/>
</dbReference>
<keyword evidence="9" id="KW-0342">GTP-binding</keyword>
<sequence>MLVYVPPHPLIKHWLAVARNKASPPQMFRSALAELGRILIYEAARDWLPTRDGTVDTPVAEAEVMFVDPTRPVKVVPILRAGLVLLEQAAQVLPSQETYHVGYVRNEETLEAIAYLNKLPQRFAADDRVLIADAMLATGGTIVQVLDDILARGASADFVRVVSIVCAPTALQKLSEKYPGLKVYTAMIDAELNDKGYIVPGLGDAGDRAFGTAGIW</sequence>
<dbReference type="PANTHER" id="PTHR32315:SF4">
    <property type="entry name" value="URACIL PHOSPHORIBOSYLTRANSFERASE, CHLOROPLASTIC"/>
    <property type="match status" value="1"/>
</dbReference>
<dbReference type="GO" id="GO:0005737">
    <property type="term" value="C:cytoplasm"/>
    <property type="evidence" value="ECO:0007669"/>
    <property type="project" value="UniProtKB-ARBA"/>
</dbReference>
<dbReference type="InterPro" id="IPR050054">
    <property type="entry name" value="UPRTase/APRTase"/>
</dbReference>
<dbReference type="EMBL" id="JALJOR010000008">
    <property type="protein sequence ID" value="KAK9813260.1"/>
    <property type="molecule type" value="Genomic_DNA"/>
</dbReference>
<evidence type="ECO:0000256" key="8">
    <source>
        <dbReference type="ARBA" id="ARBA00022741"/>
    </source>
</evidence>
<keyword evidence="6" id="KW-0328">Glycosyltransferase</keyword>
<dbReference type="GO" id="GO:0005525">
    <property type="term" value="F:GTP binding"/>
    <property type="evidence" value="ECO:0007669"/>
    <property type="project" value="UniProtKB-KW"/>
</dbReference>
<evidence type="ECO:0000256" key="9">
    <source>
        <dbReference type="ARBA" id="ARBA00023134"/>
    </source>
</evidence>
<keyword evidence="5" id="KW-0021">Allosteric enzyme</keyword>
<evidence type="ECO:0000313" key="13">
    <source>
        <dbReference type="Proteomes" id="UP001489004"/>
    </source>
</evidence>
<keyword evidence="7" id="KW-0808">Transferase</keyword>
<dbReference type="EC" id="2.4.2.9" evidence="4"/>
<dbReference type="NCBIfam" id="NF001097">
    <property type="entry name" value="PRK00129.1"/>
    <property type="match status" value="1"/>
</dbReference>
<comment type="cofactor">
    <cofactor evidence="1">
        <name>Mg(2+)</name>
        <dbReference type="ChEBI" id="CHEBI:18420"/>
    </cofactor>
</comment>
<evidence type="ECO:0000256" key="5">
    <source>
        <dbReference type="ARBA" id="ARBA00022533"/>
    </source>
</evidence>